<dbReference type="GO" id="GO:0010181">
    <property type="term" value="F:FMN binding"/>
    <property type="evidence" value="ECO:0007669"/>
    <property type="project" value="InterPro"/>
</dbReference>
<dbReference type="PROSITE" id="PS50902">
    <property type="entry name" value="FLAVODOXIN_LIKE"/>
    <property type="match status" value="1"/>
</dbReference>
<dbReference type="InterPro" id="IPR045761">
    <property type="entry name" value="ODP_dom"/>
</dbReference>
<dbReference type="InterPro" id="IPR016440">
    <property type="entry name" value="Rubredoxin-O_OxRdtase"/>
</dbReference>
<keyword evidence="4" id="KW-1185">Reference proteome</keyword>
<dbReference type="InterPro" id="IPR008254">
    <property type="entry name" value="Flavodoxin/NO_synth"/>
</dbReference>
<dbReference type="AlphaFoldDB" id="A0A6N7J0B1"/>
<accession>A0A6N7J0B1</accession>
<gene>
    <name evidence="3" type="ORF">FRC54_04980</name>
</gene>
<dbReference type="EMBL" id="VOGC01000004">
    <property type="protein sequence ID" value="MQN01286.1"/>
    <property type="molecule type" value="Genomic_DNA"/>
</dbReference>
<dbReference type="InterPro" id="IPR029039">
    <property type="entry name" value="Flavoprotein-like_sf"/>
</dbReference>
<organism evidence="3 4">
    <name type="scientific">Candidatus Weimeria bifida</name>
    <dbReference type="NCBI Taxonomy" id="2599074"/>
    <lineage>
        <taxon>Bacteria</taxon>
        <taxon>Bacillati</taxon>
        <taxon>Bacillota</taxon>
        <taxon>Clostridia</taxon>
        <taxon>Lachnospirales</taxon>
        <taxon>Lachnospiraceae</taxon>
        <taxon>Candidatus Weimeria</taxon>
    </lineage>
</organism>
<dbReference type="GO" id="GO:0046872">
    <property type="term" value="F:metal ion binding"/>
    <property type="evidence" value="ECO:0007669"/>
    <property type="project" value="InterPro"/>
</dbReference>
<evidence type="ECO:0000259" key="2">
    <source>
        <dbReference type="PROSITE" id="PS50902"/>
    </source>
</evidence>
<dbReference type="InterPro" id="IPR036866">
    <property type="entry name" value="RibonucZ/Hydroxyglut_hydro"/>
</dbReference>
<dbReference type="PANTHER" id="PTHR43717">
    <property type="entry name" value="ANAEROBIC NITRIC OXIDE REDUCTASE FLAVORUBREDOXIN"/>
    <property type="match status" value="1"/>
</dbReference>
<proteinExistence type="inferred from homology"/>
<reference evidence="3" key="1">
    <citation type="journal article" date="2020" name="Appl. Environ. Microbiol.">
        <title>Medium-Chain Fatty Acid Synthesis by 'Candidatus Weimeria bifida' gen. nov., sp. nov., and 'Candidatus Pseudoramibacter fermentans' sp. nov.</title>
        <authorList>
            <person name="Scarborough M.J."/>
            <person name="Myers K.S."/>
            <person name="Donohue T.J."/>
            <person name="Noguera D.R."/>
        </authorList>
    </citation>
    <scope>NUCLEOTIDE SEQUENCE</scope>
    <source>
        <strain evidence="3">LCO1.1</strain>
    </source>
</reference>
<dbReference type="SUPFAM" id="SSF56281">
    <property type="entry name" value="Metallo-hydrolase/oxidoreductase"/>
    <property type="match status" value="1"/>
</dbReference>
<dbReference type="Proteomes" id="UP000460257">
    <property type="component" value="Unassembled WGS sequence"/>
</dbReference>
<dbReference type="PIRSF" id="PIRSF005243">
    <property type="entry name" value="ROO"/>
    <property type="match status" value="1"/>
</dbReference>
<sequence>MKVTDTVKYLGVDDTDLDLFESQYPIPNGVTYNSYLIEDEKLTVMDTVDKRGSEQWRKNLKDALGGRKPAYLIVQHLEPDHSANIGWLADEYPEMKLVGSAKTKQMLPQFFEKDYTDRFIAVKEGDELSLGSHTLQFFMAPMVHWPEVMVTYEKSEKTLFSADGFGTFGTIKKYEDGHFDESAEMTEGFWICEARRYFCNIVGKYGGPVQTLLKKAATLDIARICPLHGPVLSEDLGYYIDKYQHWSTYTPEESGILLAYASIHGNTKDAVLQFAKELEAKGEKVIRCDLTREHVSYAVENAFRYDRMILAACTYDGNLFPPMEDFLYHLKCKAIKNRRVGLIQNGSWGPIAAKYMKEYIDALHLELVEPIVTIKTMRKPSDDAQFQALADAICK</sequence>
<evidence type="ECO:0000256" key="1">
    <source>
        <dbReference type="ARBA" id="ARBA00007121"/>
    </source>
</evidence>
<dbReference type="Gene3D" id="3.60.15.10">
    <property type="entry name" value="Ribonuclease Z/Hydroxyacylglutathione hydrolase-like"/>
    <property type="match status" value="1"/>
</dbReference>
<dbReference type="GO" id="GO:0009055">
    <property type="term" value="F:electron transfer activity"/>
    <property type="evidence" value="ECO:0007669"/>
    <property type="project" value="InterPro"/>
</dbReference>
<dbReference type="SUPFAM" id="SSF52218">
    <property type="entry name" value="Flavoproteins"/>
    <property type="match status" value="1"/>
</dbReference>
<dbReference type="GO" id="GO:0016651">
    <property type="term" value="F:oxidoreductase activity, acting on NAD(P)H"/>
    <property type="evidence" value="ECO:0007669"/>
    <property type="project" value="UniProtKB-ARBA"/>
</dbReference>
<dbReference type="SMART" id="SM00849">
    <property type="entry name" value="Lactamase_B"/>
    <property type="match status" value="1"/>
</dbReference>
<comment type="similarity">
    <text evidence="1">In the N-terminal section; belongs to the zinc metallo-hydrolase group 3 family.</text>
</comment>
<dbReference type="CDD" id="cd07709">
    <property type="entry name" value="flavodiiron_proteins_MBL-fold"/>
    <property type="match status" value="1"/>
</dbReference>
<dbReference type="InterPro" id="IPR001279">
    <property type="entry name" value="Metallo-B-lactamas"/>
</dbReference>
<feature type="domain" description="Flavodoxin-like" evidence="2">
    <location>
        <begin position="256"/>
        <end position="394"/>
    </location>
</feature>
<dbReference type="Gene3D" id="3.40.50.360">
    <property type="match status" value="1"/>
</dbReference>
<evidence type="ECO:0000313" key="4">
    <source>
        <dbReference type="Proteomes" id="UP000460257"/>
    </source>
</evidence>
<name>A0A6N7J0B1_9FIRM</name>
<protein>
    <submittedName>
        <fullName evidence="3">FprA family A-type flavoprotein</fullName>
    </submittedName>
</protein>
<comment type="caution">
    <text evidence="3">The sequence shown here is derived from an EMBL/GenBank/DDBJ whole genome shotgun (WGS) entry which is preliminary data.</text>
</comment>
<evidence type="ECO:0000313" key="3">
    <source>
        <dbReference type="EMBL" id="MQN01286.1"/>
    </source>
</evidence>
<dbReference type="Pfam" id="PF19583">
    <property type="entry name" value="ODP"/>
    <property type="match status" value="1"/>
</dbReference>
<dbReference type="PANTHER" id="PTHR43717:SF1">
    <property type="entry name" value="ANAEROBIC NITRIC OXIDE REDUCTASE FLAVORUBREDOXIN"/>
    <property type="match status" value="1"/>
</dbReference>